<accession>A0ABU1P5I7</accession>
<comment type="caution">
    <text evidence="2">The sequence shown here is derived from an EMBL/GenBank/DDBJ whole genome shotgun (WGS) entry which is preliminary data.</text>
</comment>
<protein>
    <recommendedName>
        <fullName evidence="1">General stress protein 17M-like domain-containing protein</fullName>
    </recommendedName>
</protein>
<evidence type="ECO:0000313" key="2">
    <source>
        <dbReference type="EMBL" id="MDR6554317.1"/>
    </source>
</evidence>
<dbReference type="Proteomes" id="UP001267290">
    <property type="component" value="Unassembled WGS sequence"/>
</dbReference>
<dbReference type="InterPro" id="IPR025889">
    <property type="entry name" value="GSP17M-like_dom"/>
</dbReference>
<name>A0ABU1P5I7_9BACL</name>
<keyword evidence="3" id="KW-1185">Reference proteome</keyword>
<feature type="domain" description="General stress protein 17M-like" evidence="1">
    <location>
        <begin position="7"/>
        <end position="101"/>
    </location>
</feature>
<reference evidence="2 3" key="1">
    <citation type="submission" date="2023-07" db="EMBL/GenBank/DDBJ databases">
        <title>Sorghum-associated microbial communities from plants grown in Nebraska, USA.</title>
        <authorList>
            <person name="Schachtman D."/>
        </authorList>
    </citation>
    <scope>NUCLEOTIDE SEQUENCE [LARGE SCALE GENOMIC DNA]</scope>
    <source>
        <strain evidence="2 3">CC258</strain>
    </source>
</reference>
<organism evidence="2 3">
    <name type="scientific">Paenibacillus qinlingensis</name>
    <dbReference type="NCBI Taxonomy" id="1837343"/>
    <lineage>
        <taxon>Bacteria</taxon>
        <taxon>Bacillati</taxon>
        <taxon>Bacillota</taxon>
        <taxon>Bacilli</taxon>
        <taxon>Bacillales</taxon>
        <taxon>Paenibacillaceae</taxon>
        <taxon>Paenibacillus</taxon>
    </lineage>
</organism>
<dbReference type="Pfam" id="PF11181">
    <property type="entry name" value="YflT"/>
    <property type="match status" value="1"/>
</dbReference>
<evidence type="ECO:0000313" key="3">
    <source>
        <dbReference type="Proteomes" id="UP001267290"/>
    </source>
</evidence>
<sequence>MSTYTRVSVTSSLEDTQNKVQQLHDEGFKKDHIYVLTHSAEGTDYVAEYTGAEQISMAEEGLFTSIANLFRSRGEELRAKIMALGVPEGEAARLLTELEWGKILVLATPTLKEEEEENLVMYPSSGFQPPFL</sequence>
<proteinExistence type="predicted"/>
<evidence type="ECO:0000259" key="1">
    <source>
        <dbReference type="Pfam" id="PF11181"/>
    </source>
</evidence>
<dbReference type="EMBL" id="JAVDSB010000015">
    <property type="protein sequence ID" value="MDR6554317.1"/>
    <property type="molecule type" value="Genomic_DNA"/>
</dbReference>
<dbReference type="RefSeq" id="WP_310501749.1">
    <property type="nucleotide sequence ID" value="NZ_JAVDSB010000015.1"/>
</dbReference>
<gene>
    <name evidence="2" type="ORF">J2736_005546</name>
</gene>